<keyword evidence="8" id="KW-0963">Cytoplasm</keyword>
<keyword evidence="11" id="KW-0378">Hydrolase</keyword>
<comment type="similarity">
    <text evidence="5">Belongs to the histone deacetylase family. HD type 1 subfamily.</text>
</comment>
<accession>A0A0C9U825</accession>
<evidence type="ECO:0000256" key="7">
    <source>
        <dbReference type="ARBA" id="ARBA00022454"/>
    </source>
</evidence>
<keyword evidence="10" id="KW-0479">Metal-binding</keyword>
<dbReference type="PRINTS" id="PR01270">
    <property type="entry name" value="HDASUPER"/>
</dbReference>
<dbReference type="PANTHER" id="PTHR10625:SF14">
    <property type="entry name" value="HISTONE DEACETYLASE 8"/>
    <property type="match status" value="1"/>
</dbReference>
<dbReference type="GO" id="GO:0005694">
    <property type="term" value="C:chromosome"/>
    <property type="evidence" value="ECO:0007669"/>
    <property type="project" value="UniProtKB-SubCell"/>
</dbReference>
<feature type="domain" description="Histone deacetylase" evidence="19">
    <location>
        <begin position="25"/>
        <end position="232"/>
    </location>
</feature>
<comment type="cofactor">
    <cofactor evidence="1">
        <name>a divalent metal cation</name>
        <dbReference type="ChEBI" id="CHEBI:60240"/>
    </cofactor>
</comment>
<evidence type="ECO:0000256" key="8">
    <source>
        <dbReference type="ARBA" id="ARBA00022490"/>
    </source>
</evidence>
<dbReference type="OrthoDB" id="73273at2759"/>
<dbReference type="InterPro" id="IPR003084">
    <property type="entry name" value="HDAC_I/II"/>
</dbReference>
<dbReference type="AlphaFoldDB" id="A0A0C9U825"/>
<keyword evidence="9" id="KW-0678">Repressor</keyword>
<evidence type="ECO:0000256" key="14">
    <source>
        <dbReference type="ARBA" id="ARBA00023163"/>
    </source>
</evidence>
<dbReference type="GO" id="GO:0141221">
    <property type="term" value="F:histone deacetylase activity, hydrolytic mechanism"/>
    <property type="evidence" value="ECO:0007669"/>
    <property type="project" value="UniProtKB-EC"/>
</dbReference>
<keyword evidence="15" id="KW-0539">Nucleus</keyword>
<evidence type="ECO:0000256" key="17">
    <source>
        <dbReference type="ARBA" id="ARBA00041964"/>
    </source>
</evidence>
<evidence type="ECO:0000256" key="10">
    <source>
        <dbReference type="ARBA" id="ARBA00022723"/>
    </source>
</evidence>
<evidence type="ECO:0000256" key="15">
    <source>
        <dbReference type="ARBA" id="ARBA00023242"/>
    </source>
</evidence>
<keyword evidence="12" id="KW-0156">Chromatin regulator</keyword>
<evidence type="ECO:0000256" key="9">
    <source>
        <dbReference type="ARBA" id="ARBA00022491"/>
    </source>
</evidence>
<evidence type="ECO:0000256" key="13">
    <source>
        <dbReference type="ARBA" id="ARBA00023015"/>
    </source>
</evidence>
<name>A0A0C9U825_SPHS4</name>
<evidence type="ECO:0000256" key="1">
    <source>
        <dbReference type="ARBA" id="ARBA00001968"/>
    </source>
</evidence>
<dbReference type="SUPFAM" id="SSF52768">
    <property type="entry name" value="Arginase/deacetylase"/>
    <property type="match status" value="1"/>
</dbReference>
<evidence type="ECO:0000256" key="12">
    <source>
        <dbReference type="ARBA" id="ARBA00022853"/>
    </source>
</evidence>
<dbReference type="HOGENOM" id="CLU_1149589_0_0_1"/>
<comment type="subcellular location">
    <subcellularLocation>
        <location evidence="3">Chromosome</location>
    </subcellularLocation>
    <subcellularLocation>
        <location evidence="4">Cytoplasm</location>
    </subcellularLocation>
    <subcellularLocation>
        <location evidence="2">Nucleus</location>
    </subcellularLocation>
</comment>
<evidence type="ECO:0000256" key="4">
    <source>
        <dbReference type="ARBA" id="ARBA00004496"/>
    </source>
</evidence>
<protein>
    <recommendedName>
        <fullName evidence="16">Histone deacetylase 8</fullName>
        <ecNumber evidence="6">3.5.1.98</ecNumber>
    </recommendedName>
    <alternativeName>
        <fullName evidence="17">Protein deacetylase HDAC8</fullName>
    </alternativeName>
    <alternativeName>
        <fullName evidence="18">Protein decrotonylase HDAC8</fullName>
    </alternativeName>
</protein>
<dbReference type="Proteomes" id="UP000054279">
    <property type="component" value="Unassembled WGS sequence"/>
</dbReference>
<reference evidence="20 21" key="1">
    <citation type="submission" date="2014-06" db="EMBL/GenBank/DDBJ databases">
        <title>Evolutionary Origins and Diversification of the Mycorrhizal Mutualists.</title>
        <authorList>
            <consortium name="DOE Joint Genome Institute"/>
            <consortium name="Mycorrhizal Genomics Consortium"/>
            <person name="Kohler A."/>
            <person name="Kuo A."/>
            <person name="Nagy L.G."/>
            <person name="Floudas D."/>
            <person name="Copeland A."/>
            <person name="Barry K.W."/>
            <person name="Cichocki N."/>
            <person name="Veneault-Fourrey C."/>
            <person name="LaButti K."/>
            <person name="Lindquist E.A."/>
            <person name="Lipzen A."/>
            <person name="Lundell T."/>
            <person name="Morin E."/>
            <person name="Murat C."/>
            <person name="Riley R."/>
            <person name="Ohm R."/>
            <person name="Sun H."/>
            <person name="Tunlid A."/>
            <person name="Henrissat B."/>
            <person name="Grigoriev I.V."/>
            <person name="Hibbett D.S."/>
            <person name="Martin F."/>
        </authorList>
    </citation>
    <scope>NUCLEOTIDE SEQUENCE [LARGE SCALE GENOMIC DNA]</scope>
    <source>
        <strain evidence="20 21">SS14</strain>
    </source>
</reference>
<dbReference type="GO" id="GO:0005737">
    <property type="term" value="C:cytoplasm"/>
    <property type="evidence" value="ECO:0007669"/>
    <property type="project" value="UniProtKB-SubCell"/>
</dbReference>
<sequence length="242" mass="26643">ADAARCVAYLVFEDLIKTSSRLPSNKGRSFLIHTLIQSFDLLSKTSHKDLQVVRPMLATKSHLLGYHEEEYVDNVLSAESNDSSNATPGVRLEKGLEGDCPPFSSLSQYVQLVAGVSLTAATLLKQGRTDIAINWDGGRHHTHKDHVSGFCYVADCTLALLALKRPPKSRIMYIDLDLHFSVVVSQAFTGSSSGQILTLSIHHSTPGFFPISPLSTLPNTQMSDPYTLSIPCRKNRFFLIRA</sequence>
<dbReference type="InterPro" id="IPR023801">
    <property type="entry name" value="His_deacetylse_dom"/>
</dbReference>
<evidence type="ECO:0000259" key="19">
    <source>
        <dbReference type="Pfam" id="PF00850"/>
    </source>
</evidence>
<keyword evidence="13" id="KW-0805">Transcription regulation</keyword>
<dbReference type="Gene3D" id="3.40.800.20">
    <property type="entry name" value="Histone deacetylase domain"/>
    <property type="match status" value="1"/>
</dbReference>
<evidence type="ECO:0000256" key="16">
    <source>
        <dbReference type="ARBA" id="ARBA00040347"/>
    </source>
</evidence>
<evidence type="ECO:0000256" key="3">
    <source>
        <dbReference type="ARBA" id="ARBA00004286"/>
    </source>
</evidence>
<dbReference type="InterPro" id="IPR000286">
    <property type="entry name" value="HDACs"/>
</dbReference>
<feature type="non-terminal residue" evidence="20">
    <location>
        <position position="1"/>
    </location>
</feature>
<dbReference type="EMBL" id="KN837260">
    <property type="protein sequence ID" value="KIJ30534.1"/>
    <property type="molecule type" value="Genomic_DNA"/>
</dbReference>
<organism evidence="20 21">
    <name type="scientific">Sphaerobolus stellatus (strain SS14)</name>
    <dbReference type="NCBI Taxonomy" id="990650"/>
    <lineage>
        <taxon>Eukaryota</taxon>
        <taxon>Fungi</taxon>
        <taxon>Dikarya</taxon>
        <taxon>Basidiomycota</taxon>
        <taxon>Agaricomycotina</taxon>
        <taxon>Agaricomycetes</taxon>
        <taxon>Phallomycetidae</taxon>
        <taxon>Geastrales</taxon>
        <taxon>Sphaerobolaceae</taxon>
        <taxon>Sphaerobolus</taxon>
    </lineage>
</organism>
<keyword evidence="21" id="KW-1185">Reference proteome</keyword>
<proteinExistence type="inferred from homology"/>
<keyword evidence="14" id="KW-0804">Transcription</keyword>
<dbReference type="Pfam" id="PF00850">
    <property type="entry name" value="Hist_deacetyl"/>
    <property type="match status" value="1"/>
</dbReference>
<dbReference type="GO" id="GO:0005634">
    <property type="term" value="C:nucleus"/>
    <property type="evidence" value="ECO:0007669"/>
    <property type="project" value="UniProtKB-SubCell"/>
</dbReference>
<dbReference type="InterPro" id="IPR037138">
    <property type="entry name" value="His_deacetylse_dom_sf"/>
</dbReference>
<keyword evidence="7" id="KW-0158">Chromosome</keyword>
<evidence type="ECO:0000256" key="6">
    <source>
        <dbReference type="ARBA" id="ARBA00012111"/>
    </source>
</evidence>
<feature type="non-terminal residue" evidence="20">
    <location>
        <position position="242"/>
    </location>
</feature>
<dbReference type="InterPro" id="IPR023696">
    <property type="entry name" value="Ureohydrolase_dom_sf"/>
</dbReference>
<dbReference type="GO" id="GO:0031507">
    <property type="term" value="P:heterochromatin formation"/>
    <property type="evidence" value="ECO:0007669"/>
    <property type="project" value="TreeGrafter"/>
</dbReference>
<evidence type="ECO:0000256" key="18">
    <source>
        <dbReference type="ARBA" id="ARBA00042783"/>
    </source>
</evidence>
<evidence type="ECO:0000256" key="2">
    <source>
        <dbReference type="ARBA" id="ARBA00004123"/>
    </source>
</evidence>
<gene>
    <name evidence="20" type="ORF">M422DRAFT_187067</name>
</gene>
<evidence type="ECO:0000256" key="11">
    <source>
        <dbReference type="ARBA" id="ARBA00022801"/>
    </source>
</evidence>
<evidence type="ECO:0000256" key="5">
    <source>
        <dbReference type="ARBA" id="ARBA00006457"/>
    </source>
</evidence>
<dbReference type="GO" id="GO:0046872">
    <property type="term" value="F:metal ion binding"/>
    <property type="evidence" value="ECO:0007669"/>
    <property type="project" value="UniProtKB-KW"/>
</dbReference>
<evidence type="ECO:0000313" key="20">
    <source>
        <dbReference type="EMBL" id="KIJ30534.1"/>
    </source>
</evidence>
<evidence type="ECO:0000313" key="21">
    <source>
        <dbReference type="Proteomes" id="UP000054279"/>
    </source>
</evidence>
<dbReference type="EC" id="3.5.1.98" evidence="6"/>
<dbReference type="PRINTS" id="PR01271">
    <property type="entry name" value="HISDACETLASE"/>
</dbReference>
<dbReference type="PANTHER" id="PTHR10625">
    <property type="entry name" value="HISTONE DEACETYLASE HDAC1-RELATED"/>
    <property type="match status" value="1"/>
</dbReference>